<sequence length="539" mass="62935">MKPIYKLSVYVLCMLTITLCSCNDSAFESLNDNPAKSSNVDPNYQLSQCEAQIWGFWIWQETALKYAMPFCQYLMGDWGVTNYGGHYLKDSQYMGYVYEHMYPMTVKNLVDIIDRTRDKSHHNLHYMARVFKVYVFGIITDLYGDVPYFEAGRGYIDGNVQPKFDRQEDIYKDFMNELQIACDSLDANHPVKVTGDLIYNGDVSKWKKLANALHLRYAMRMVKVEPELAKQEAKKALQNNGGIITSAQEEALVKYVYESFDWTNEEYRRNGLSQLMRGRGEYPTMYICSTFFNHLKDTKDPRQFVYCRNYDESSPNAPFGRHDITEEMIKTPKAKFQPVDPGYFFYEKWPSGYWSKQVNKYLMKECRPQVNNIFLKLTSPGVIMSYAETKLLEAEAVARWGSEMSRETVEKLYNKGVKAAFHFLENYGADAFKDKEIDKYIAANNISDEQEDQLEKINTQLWILHFNNPWEGYANWRRSGYPVLKPSPEYGAKCIDSQTTPLRLCYPIFESSYNKANYDEVIQRLGGTDDWNKAVWWNQ</sequence>
<dbReference type="InterPro" id="IPR011990">
    <property type="entry name" value="TPR-like_helical_dom_sf"/>
</dbReference>
<organism evidence="2 3">
    <name type="scientific">Prevotella illustrans</name>
    <dbReference type="NCBI Taxonomy" id="2800387"/>
    <lineage>
        <taxon>Bacteria</taxon>
        <taxon>Pseudomonadati</taxon>
        <taxon>Bacteroidota</taxon>
        <taxon>Bacteroidia</taxon>
        <taxon>Bacteroidales</taxon>
        <taxon>Prevotellaceae</taxon>
        <taxon>Prevotella</taxon>
    </lineage>
</organism>
<evidence type="ECO:0000313" key="3">
    <source>
        <dbReference type="Proteomes" id="UP000664265"/>
    </source>
</evidence>
<dbReference type="RefSeq" id="WP_107582305.1">
    <property type="nucleotide sequence ID" value="NZ_JAERMS010000015.1"/>
</dbReference>
<comment type="caution">
    <text evidence="2">The sequence shown here is derived from an EMBL/GenBank/DDBJ whole genome shotgun (WGS) entry which is preliminary data.</text>
</comment>
<reference evidence="2 3" key="1">
    <citation type="submission" date="2021-01" db="EMBL/GenBank/DDBJ databases">
        <title>Prevotella A2931 sp. nov.</title>
        <authorList>
            <person name="Buhl M."/>
            <person name="Oberhettinger P."/>
        </authorList>
    </citation>
    <scope>NUCLEOTIDE SEQUENCE [LARGE SCALE GENOMIC DNA]</scope>
    <source>
        <strain evidence="2 3">A2931</strain>
    </source>
</reference>
<dbReference type="SUPFAM" id="SSF48452">
    <property type="entry name" value="TPR-like"/>
    <property type="match status" value="1"/>
</dbReference>
<keyword evidence="3" id="KW-1185">Reference proteome</keyword>
<dbReference type="EMBL" id="JAERMS010000015">
    <property type="protein sequence ID" value="MBO1363396.1"/>
    <property type="molecule type" value="Genomic_DNA"/>
</dbReference>
<evidence type="ECO:0000313" key="2">
    <source>
        <dbReference type="EMBL" id="MBO1363396.1"/>
    </source>
</evidence>
<gene>
    <name evidence="2" type="ORF">JHU38_06345</name>
</gene>
<dbReference type="Gene3D" id="1.25.40.390">
    <property type="match status" value="1"/>
</dbReference>
<proteinExistence type="predicted"/>
<feature type="chain" id="PRO_5045486581" evidence="1">
    <location>
        <begin position="27"/>
        <end position="539"/>
    </location>
</feature>
<evidence type="ECO:0000256" key="1">
    <source>
        <dbReference type="SAM" id="SignalP"/>
    </source>
</evidence>
<protein>
    <submittedName>
        <fullName evidence="2">SusD/RagB family nutrient-binding outer membrane lipoprotein</fullName>
    </submittedName>
</protein>
<keyword evidence="2" id="KW-0449">Lipoprotein</keyword>
<name>A0ABS3M5K7_9BACT</name>
<dbReference type="PROSITE" id="PS51257">
    <property type="entry name" value="PROKAR_LIPOPROTEIN"/>
    <property type="match status" value="1"/>
</dbReference>
<dbReference type="Proteomes" id="UP000664265">
    <property type="component" value="Unassembled WGS sequence"/>
</dbReference>
<feature type="signal peptide" evidence="1">
    <location>
        <begin position="1"/>
        <end position="26"/>
    </location>
</feature>
<dbReference type="InterPro" id="IPR041662">
    <property type="entry name" value="SusD-like_2"/>
</dbReference>
<keyword evidence="1" id="KW-0732">Signal</keyword>
<accession>A0ABS3M5K7</accession>
<dbReference type="Pfam" id="PF12771">
    <property type="entry name" value="SusD-like_2"/>
    <property type="match status" value="1"/>
</dbReference>